<dbReference type="Proteomes" id="UP000070371">
    <property type="component" value="Chromosome"/>
</dbReference>
<protein>
    <submittedName>
        <fullName evidence="1">Uncharacterized protein</fullName>
    </submittedName>
</protein>
<gene>
    <name evidence="1" type="ORF">RC74_14210</name>
</gene>
<name>A0A126V1W9_9RHOB</name>
<dbReference type="AlphaFoldDB" id="A0A126V1W9"/>
<reference evidence="1 2" key="1">
    <citation type="submission" date="2016-02" db="EMBL/GenBank/DDBJ databases">
        <title>Complete genome sequence of Halocynthiibacter arcticus PAMC 20958t from arctic marine sediment.</title>
        <authorList>
            <person name="Lee Y.M."/>
            <person name="Baek K."/>
            <person name="Lee H.K."/>
            <person name="Shin S.C."/>
        </authorList>
    </citation>
    <scope>NUCLEOTIDE SEQUENCE [LARGE SCALE GENOMIC DNA]</scope>
    <source>
        <strain evidence="1">PAMC 20958</strain>
    </source>
</reference>
<dbReference type="KEGG" id="hat:RC74_14210"/>
<accession>A0A126V1W9</accession>
<proteinExistence type="predicted"/>
<dbReference type="STRING" id="1579316.RC74_14210"/>
<dbReference type="EMBL" id="CP014327">
    <property type="protein sequence ID" value="AML52273.1"/>
    <property type="molecule type" value="Genomic_DNA"/>
</dbReference>
<evidence type="ECO:0000313" key="1">
    <source>
        <dbReference type="EMBL" id="AML52273.1"/>
    </source>
</evidence>
<organism evidence="1 2">
    <name type="scientific">Falsihalocynthiibacter arcticus</name>
    <dbReference type="NCBI Taxonomy" id="1579316"/>
    <lineage>
        <taxon>Bacteria</taxon>
        <taxon>Pseudomonadati</taxon>
        <taxon>Pseudomonadota</taxon>
        <taxon>Alphaproteobacteria</taxon>
        <taxon>Rhodobacterales</taxon>
        <taxon>Roseobacteraceae</taxon>
        <taxon>Falsihalocynthiibacter</taxon>
    </lineage>
</organism>
<sequence>MRPQVEWMNSAWWQWGLWEEFPYQKDFSAWFPAAREGCNWLKRLKNLREIDQISALNVALANGNVVAQFFEAIGCDAPADAAEIENRSLDISAIKFLLNNRGLRKDIHDSKAALILAKLKVENSEKPWCLSANQVQSIIRHHLQHNKALLEFLDKDQAERMRADPHWWQADSYQTARVHKVGAPDFLHEDDAQSAFYRTELRKRGFKMRASV</sequence>
<evidence type="ECO:0000313" key="2">
    <source>
        <dbReference type="Proteomes" id="UP000070371"/>
    </source>
</evidence>
<keyword evidence="2" id="KW-1185">Reference proteome</keyword>